<evidence type="ECO:0000259" key="9">
    <source>
        <dbReference type="PROSITE" id="PS50217"/>
    </source>
</evidence>
<dbReference type="PANTHER" id="PTHR46714:SF6">
    <property type="entry name" value="TRANSCRIPTIONAL ACTIVATOR HAC1"/>
    <property type="match status" value="1"/>
</dbReference>
<feature type="region of interest" description="Disordered" evidence="8">
    <location>
        <begin position="76"/>
        <end position="139"/>
    </location>
</feature>
<dbReference type="InterPro" id="IPR046347">
    <property type="entry name" value="bZIP_sf"/>
</dbReference>
<keyword evidence="7" id="KW-0539">Nucleus</keyword>
<feature type="region of interest" description="Disordered" evidence="8">
    <location>
        <begin position="287"/>
        <end position="328"/>
    </location>
</feature>
<reference evidence="11" key="1">
    <citation type="submission" date="2008-07" db="EMBL/GenBank/DDBJ databases">
        <title>Annotation of Ajellomyces capsulatus strain H88.</title>
        <authorList>
            <person name="Champion M."/>
            <person name="Cuomo C."/>
            <person name="Ma L.-J."/>
            <person name="Henn M.R."/>
            <person name="Sil A."/>
            <person name="Goldman B."/>
            <person name="Young S.K."/>
            <person name="Kodira C.D."/>
            <person name="Zeng Q."/>
            <person name="Koehrsen M."/>
            <person name="Alvarado L."/>
            <person name="Berlin A."/>
            <person name="Borenstein D."/>
            <person name="Chen Z."/>
            <person name="Engels R."/>
            <person name="Freedman E."/>
            <person name="Gellesch M."/>
            <person name="Goldberg J."/>
            <person name="Griggs A."/>
            <person name="Gujja S."/>
            <person name="Heiman D."/>
            <person name="Hepburn T."/>
            <person name="Howarth C."/>
            <person name="Jen D."/>
            <person name="Larson L."/>
            <person name="Lewis B."/>
            <person name="Mehta T."/>
            <person name="Park D."/>
            <person name="Pearson M."/>
            <person name="Roberts A."/>
            <person name="Saif S."/>
            <person name="Shea T."/>
            <person name="Shenoy N."/>
            <person name="Sisk P."/>
            <person name="Stolte C."/>
            <person name="Sykes S."/>
            <person name="Walk T."/>
            <person name="White J."/>
            <person name="Yandava C."/>
            <person name="Klein B."/>
            <person name="McEwen J.G."/>
            <person name="Puccia R."/>
            <person name="Goldman G.H."/>
            <person name="Felipe M.S."/>
            <person name="Nino-Vega G."/>
            <person name="San-Blas G."/>
            <person name="Taylor J."/>
            <person name="Mendoza L."/>
            <person name="Galagan J."/>
            <person name="Nusbaum C."/>
            <person name="Birren B."/>
        </authorList>
    </citation>
    <scope>NUCLEOTIDE SEQUENCE [LARGE SCALE GENOMIC DNA]</scope>
    <source>
        <strain evidence="11">H88</strain>
    </source>
</reference>
<comment type="similarity">
    <text evidence="2">Belongs to the bZIP family.</text>
</comment>
<keyword evidence="4" id="KW-0238">DNA-binding</keyword>
<sequence>MTTPFSYLDAMSPPPCSDPLQLTVAPAETTFSFAHPVTATTVPLDTTTVTTTTAPTTTTTAAPAATAAVTTTIATTLPPKPEEKKPVKKRKSWGQELPIPKTNLPPRKRAKTEDEKEQRRIERVLRNRAAAQTSRERKRLEVEKLEGEKLEMEHQNGILLQRLAQMEAENKRLSQQVAQLSAEIRSSSSRGSSSRGSSPQSIISGLTSPNLLPAMFKQERDEMVSLDNIPFLTPPISAYSPSVKSCDLTDSSDLTQHPAAMLCDLQCQSEASLPSTAPQLLWRPPQSLSKSLFNPRSNPAVPAPPTSHPAAATAAPLETSHPLNHSTPLSDDDFHRLFYPSNPFDPDLSLIETGVPFDLFPTGDPAALAFDSLVDFDPDPVNLDGTNNNNKNNNNNNNASTCPSPTSLGPSDIGPPTCSPALARPLRDATSKALQLVASGAALDLDSLLASPVSGSVLMGRGDGSGGQFVDSSNSSRCRRRVVGNGLLAMIRAIDCIERAKARKRTWKLTTKGQWLAAGLGKAVAAVSVRRRRALQSRTRLSGGGGGRA</sequence>
<dbReference type="PANTHER" id="PTHR46714">
    <property type="entry name" value="TRANSCRIPTIONAL ACTIVATOR HAC1"/>
    <property type="match status" value="1"/>
</dbReference>
<dbReference type="Gene3D" id="1.20.5.170">
    <property type="match status" value="1"/>
</dbReference>
<dbReference type="GO" id="GO:0005634">
    <property type="term" value="C:nucleus"/>
    <property type="evidence" value="ECO:0007669"/>
    <property type="project" value="UniProtKB-SubCell"/>
</dbReference>
<keyword evidence="6" id="KW-0834">Unfolded protein response</keyword>
<feature type="region of interest" description="Disordered" evidence="8">
    <location>
        <begin position="381"/>
        <end position="420"/>
    </location>
</feature>
<proteinExistence type="inferred from homology"/>
<dbReference type="GO" id="GO:0003677">
    <property type="term" value="F:DNA binding"/>
    <property type="evidence" value="ECO:0007669"/>
    <property type="project" value="UniProtKB-KW"/>
</dbReference>
<evidence type="ECO:0000256" key="3">
    <source>
        <dbReference type="ARBA" id="ARBA00023015"/>
    </source>
</evidence>
<dbReference type="SMART" id="SM00338">
    <property type="entry name" value="BRLZ"/>
    <property type="match status" value="1"/>
</dbReference>
<dbReference type="FunFam" id="1.20.5.170:FF:000101">
    <property type="entry name" value="BZIP transcription factor HacA"/>
    <property type="match status" value="1"/>
</dbReference>
<dbReference type="HOGENOM" id="CLU_033931_0_0_1"/>
<dbReference type="Proteomes" id="UP000008142">
    <property type="component" value="Unassembled WGS sequence"/>
</dbReference>
<accession>F0UHV9</accession>
<gene>
    <name evidence="10" type="ORF">HCEG_04683</name>
</gene>
<feature type="domain" description="BZIP" evidence="9">
    <location>
        <begin position="117"/>
        <end position="180"/>
    </location>
</feature>
<dbReference type="InterPro" id="IPR004827">
    <property type="entry name" value="bZIP"/>
</dbReference>
<evidence type="ECO:0000256" key="7">
    <source>
        <dbReference type="ARBA" id="ARBA00023242"/>
    </source>
</evidence>
<dbReference type="OMA" id="PFDSMVN"/>
<feature type="region of interest" description="Disordered" evidence="8">
    <location>
        <begin position="184"/>
        <end position="207"/>
    </location>
</feature>
<comment type="subcellular location">
    <subcellularLocation>
        <location evidence="1">Nucleus</location>
    </subcellularLocation>
</comment>
<feature type="compositionally biased region" description="Low complexity" evidence="8">
    <location>
        <begin position="184"/>
        <end position="205"/>
    </location>
</feature>
<evidence type="ECO:0000256" key="2">
    <source>
        <dbReference type="ARBA" id="ARBA00007163"/>
    </source>
</evidence>
<evidence type="ECO:0000313" key="10">
    <source>
        <dbReference type="EMBL" id="EGC45468.1"/>
    </source>
</evidence>
<protein>
    <submittedName>
        <fullName evidence="10">BZIP transcription factor</fullName>
    </submittedName>
</protein>
<organism evidence="11">
    <name type="scientific">Ajellomyces capsulatus (strain H88)</name>
    <name type="common">Darling's disease fungus</name>
    <name type="synonym">Histoplasma capsulatum</name>
    <dbReference type="NCBI Taxonomy" id="544711"/>
    <lineage>
        <taxon>Eukaryota</taxon>
        <taxon>Fungi</taxon>
        <taxon>Dikarya</taxon>
        <taxon>Ascomycota</taxon>
        <taxon>Pezizomycotina</taxon>
        <taxon>Eurotiomycetes</taxon>
        <taxon>Eurotiomycetidae</taxon>
        <taxon>Onygenales</taxon>
        <taxon>Ajellomycetaceae</taxon>
        <taxon>Histoplasma</taxon>
    </lineage>
</organism>
<dbReference type="OrthoDB" id="674948at2759"/>
<keyword evidence="3" id="KW-0805">Transcription regulation</keyword>
<dbReference type="GO" id="GO:0006986">
    <property type="term" value="P:response to unfolded protein"/>
    <property type="evidence" value="ECO:0007669"/>
    <property type="project" value="UniProtKB-KW"/>
</dbReference>
<feature type="compositionally biased region" description="Polar residues" evidence="8">
    <location>
        <begin position="399"/>
        <end position="409"/>
    </location>
</feature>
<dbReference type="PROSITE" id="PS50217">
    <property type="entry name" value="BZIP"/>
    <property type="match status" value="1"/>
</dbReference>
<dbReference type="CDD" id="cd14710">
    <property type="entry name" value="bZIP_HAC1-like"/>
    <property type="match status" value="1"/>
</dbReference>
<dbReference type="AlphaFoldDB" id="F0UHV9"/>
<name>F0UHV9_AJEC8</name>
<evidence type="ECO:0000256" key="5">
    <source>
        <dbReference type="ARBA" id="ARBA00023163"/>
    </source>
</evidence>
<evidence type="ECO:0000313" key="11">
    <source>
        <dbReference type="Proteomes" id="UP000008142"/>
    </source>
</evidence>
<evidence type="ECO:0000256" key="4">
    <source>
        <dbReference type="ARBA" id="ARBA00023125"/>
    </source>
</evidence>
<dbReference type="PROSITE" id="PS00036">
    <property type="entry name" value="BZIP_BASIC"/>
    <property type="match status" value="1"/>
</dbReference>
<evidence type="ECO:0000256" key="6">
    <source>
        <dbReference type="ARBA" id="ARBA00023230"/>
    </source>
</evidence>
<evidence type="ECO:0000256" key="8">
    <source>
        <dbReference type="SAM" id="MobiDB-lite"/>
    </source>
</evidence>
<dbReference type="GO" id="GO:0045944">
    <property type="term" value="P:positive regulation of transcription by RNA polymerase II"/>
    <property type="evidence" value="ECO:0007669"/>
    <property type="project" value="InterPro"/>
</dbReference>
<feature type="compositionally biased region" description="Low complexity" evidence="8">
    <location>
        <begin position="387"/>
        <end position="398"/>
    </location>
</feature>
<dbReference type="SUPFAM" id="SSF57959">
    <property type="entry name" value="Leucine zipper domain"/>
    <property type="match status" value="1"/>
</dbReference>
<feature type="compositionally biased region" description="Polar residues" evidence="8">
    <location>
        <begin position="287"/>
        <end position="297"/>
    </location>
</feature>
<dbReference type="InterPro" id="IPR044280">
    <property type="entry name" value="Hac1/HY5"/>
</dbReference>
<dbReference type="Pfam" id="PF07716">
    <property type="entry name" value="bZIP_2"/>
    <property type="match status" value="1"/>
</dbReference>
<keyword evidence="5" id="KW-0804">Transcription</keyword>
<evidence type="ECO:0000256" key="1">
    <source>
        <dbReference type="ARBA" id="ARBA00004123"/>
    </source>
</evidence>
<dbReference type="EMBL" id="DS990639">
    <property type="protein sequence ID" value="EGC45468.1"/>
    <property type="molecule type" value="Genomic_DNA"/>
</dbReference>
<dbReference type="GO" id="GO:0000981">
    <property type="term" value="F:DNA-binding transcription factor activity, RNA polymerase II-specific"/>
    <property type="evidence" value="ECO:0007669"/>
    <property type="project" value="InterPro"/>
</dbReference>
<dbReference type="STRING" id="544711.F0UHV9"/>
<feature type="compositionally biased region" description="Basic and acidic residues" evidence="8">
    <location>
        <begin position="111"/>
        <end position="125"/>
    </location>
</feature>